<feature type="DNA-binding region" description="H-T-H motif" evidence="13">
    <location>
        <begin position="49"/>
        <end position="69"/>
    </location>
</feature>
<keyword evidence="18" id="KW-1185">Reference proteome</keyword>
<keyword evidence="9 13" id="KW-0238">DNA-binding</keyword>
<dbReference type="SUPFAM" id="SSF46785">
    <property type="entry name" value="Winged helix' DNA-binding domain"/>
    <property type="match status" value="1"/>
</dbReference>
<dbReference type="NCBIfam" id="TIGR00498">
    <property type="entry name" value="lexA"/>
    <property type="match status" value="1"/>
</dbReference>
<dbReference type="AlphaFoldDB" id="A0A1H2WPV3"/>
<keyword evidence="10 13" id="KW-0804">Transcription</keyword>
<proteinExistence type="inferred from homology"/>
<evidence type="ECO:0000256" key="8">
    <source>
        <dbReference type="ARBA" id="ARBA00023015"/>
    </source>
</evidence>
<evidence type="ECO:0000256" key="4">
    <source>
        <dbReference type="ARBA" id="ARBA00022705"/>
    </source>
</evidence>
<gene>
    <name evidence="13" type="primary">lexA</name>
    <name evidence="17" type="ORF">SAMN05421783_10966</name>
</gene>
<dbReference type="EC" id="3.4.21.88" evidence="13"/>
<evidence type="ECO:0000256" key="5">
    <source>
        <dbReference type="ARBA" id="ARBA00022763"/>
    </source>
</evidence>
<dbReference type="PANTHER" id="PTHR33516">
    <property type="entry name" value="LEXA REPRESSOR"/>
    <property type="match status" value="1"/>
</dbReference>
<dbReference type="EMBL" id="FNNZ01000009">
    <property type="protein sequence ID" value="SDW82662.1"/>
    <property type="molecule type" value="Genomic_DNA"/>
</dbReference>
<dbReference type="GO" id="GO:0006508">
    <property type="term" value="P:proteolysis"/>
    <property type="evidence" value="ECO:0007669"/>
    <property type="project" value="InterPro"/>
</dbReference>
<dbReference type="InterPro" id="IPR015927">
    <property type="entry name" value="Peptidase_S24_S26A/B/C"/>
</dbReference>
<dbReference type="InterPro" id="IPR006200">
    <property type="entry name" value="LexA"/>
</dbReference>
<organism evidence="17 18">
    <name type="scientific">Thiocapsa roseopersicina</name>
    <dbReference type="NCBI Taxonomy" id="1058"/>
    <lineage>
        <taxon>Bacteria</taxon>
        <taxon>Pseudomonadati</taxon>
        <taxon>Pseudomonadota</taxon>
        <taxon>Gammaproteobacteria</taxon>
        <taxon>Chromatiales</taxon>
        <taxon>Chromatiaceae</taxon>
        <taxon>Thiocapsa</taxon>
    </lineage>
</organism>
<dbReference type="GO" id="GO:0009432">
    <property type="term" value="P:SOS response"/>
    <property type="evidence" value="ECO:0007669"/>
    <property type="project" value="UniProtKB-UniRule"/>
</dbReference>
<dbReference type="GO" id="GO:0006260">
    <property type="term" value="P:DNA replication"/>
    <property type="evidence" value="ECO:0007669"/>
    <property type="project" value="UniProtKB-UniRule"/>
</dbReference>
<dbReference type="SUPFAM" id="SSF51306">
    <property type="entry name" value="LexA/Signal peptidase"/>
    <property type="match status" value="1"/>
</dbReference>
<feature type="active site" description="For autocatalytic cleavage activity" evidence="13">
    <location>
        <position position="180"/>
    </location>
</feature>
<keyword evidence="4 13" id="KW-0235">DNA replication</keyword>
<dbReference type="GO" id="GO:0004252">
    <property type="term" value="F:serine-type endopeptidase activity"/>
    <property type="evidence" value="ECO:0007669"/>
    <property type="project" value="UniProtKB-UniRule"/>
</dbReference>
<dbReference type="FunFam" id="1.10.10.10:FF:000009">
    <property type="entry name" value="LexA repressor"/>
    <property type="match status" value="1"/>
</dbReference>
<dbReference type="Gene3D" id="1.10.10.10">
    <property type="entry name" value="Winged helix-like DNA-binding domain superfamily/Winged helix DNA-binding domain"/>
    <property type="match status" value="1"/>
</dbReference>
<dbReference type="PRINTS" id="PR00726">
    <property type="entry name" value="LEXASERPTASE"/>
</dbReference>
<keyword evidence="5 13" id="KW-0227">DNA damage</keyword>
<accession>A0A1H2WPV3</accession>
<feature type="active site" description="For autocatalytic cleavage activity" evidence="13">
    <location>
        <position position="143"/>
    </location>
</feature>
<dbReference type="FunFam" id="2.10.109.10:FF:000001">
    <property type="entry name" value="LexA repressor"/>
    <property type="match status" value="1"/>
</dbReference>
<dbReference type="InterPro" id="IPR036390">
    <property type="entry name" value="WH_DNA-bd_sf"/>
</dbReference>
<dbReference type="CDD" id="cd06529">
    <property type="entry name" value="S24_LexA-like"/>
    <property type="match status" value="1"/>
</dbReference>
<keyword evidence="8 13" id="KW-0805">Transcription regulation</keyword>
<protein>
    <recommendedName>
        <fullName evidence="13">LexA repressor</fullName>
        <ecNumber evidence="13">3.4.21.88</ecNumber>
    </recommendedName>
</protein>
<dbReference type="InterPro" id="IPR050077">
    <property type="entry name" value="LexA_repressor"/>
</dbReference>
<dbReference type="Proteomes" id="UP000198816">
    <property type="component" value="Unassembled WGS sequence"/>
</dbReference>
<evidence type="ECO:0000313" key="18">
    <source>
        <dbReference type="Proteomes" id="UP000198816"/>
    </source>
</evidence>
<evidence type="ECO:0000256" key="2">
    <source>
        <dbReference type="ARBA" id="ARBA00011738"/>
    </source>
</evidence>
<dbReference type="PANTHER" id="PTHR33516:SF2">
    <property type="entry name" value="LEXA REPRESSOR-RELATED"/>
    <property type="match status" value="1"/>
</dbReference>
<comment type="similarity">
    <text evidence="1 13 14">Belongs to the peptidase S24 family.</text>
</comment>
<dbReference type="InterPro" id="IPR006197">
    <property type="entry name" value="Peptidase_S24_LexA"/>
</dbReference>
<feature type="domain" description="Peptidase S24/S26A/S26B/S26C" evidence="15">
    <location>
        <begin position="101"/>
        <end position="220"/>
    </location>
</feature>
<comment type="subunit">
    <text evidence="2 13">Homodimer.</text>
</comment>
<keyword evidence="12 13" id="KW-0742">SOS response</keyword>
<evidence type="ECO:0000256" key="9">
    <source>
        <dbReference type="ARBA" id="ARBA00023125"/>
    </source>
</evidence>
<feature type="domain" description="LexA repressor DNA-binding" evidence="16">
    <location>
        <begin position="23"/>
        <end position="86"/>
    </location>
</feature>
<dbReference type="InterPro" id="IPR039418">
    <property type="entry name" value="LexA-like"/>
</dbReference>
<keyword evidence="3 13" id="KW-0678">Repressor</keyword>
<comment type="catalytic activity">
    <reaction evidence="13">
        <text>Hydrolysis of Ala-|-Gly bond in repressor LexA.</text>
        <dbReference type="EC" id="3.4.21.88"/>
    </reaction>
</comment>
<dbReference type="InterPro" id="IPR036388">
    <property type="entry name" value="WH-like_DNA-bd_sf"/>
</dbReference>
<sequence>MDNPVRLYKITAYFVERFSDMNTDLTPRQQQILELIRSHIHETGVPPTRAEIARTFGFRSANAAEDHLRALARHGAIELTRGRSRGIRLVDHAAARAVELPIIGRVAAGSPILAAAHIEDSCPVNPDLFHPRADYLLRVRGSSMRDAGILDGDLLAVHATSEARDGQIVVARLGDEVTVKRLRREGNGSDRVYLMPENPSFEPIPVDLRTQDLVIEGLVVGLLRRFASGKAQGTTSVTPGIS</sequence>
<evidence type="ECO:0000259" key="15">
    <source>
        <dbReference type="Pfam" id="PF00717"/>
    </source>
</evidence>
<evidence type="ECO:0000256" key="3">
    <source>
        <dbReference type="ARBA" id="ARBA00022491"/>
    </source>
</evidence>
<dbReference type="HAMAP" id="MF_00015">
    <property type="entry name" value="LexA"/>
    <property type="match status" value="1"/>
</dbReference>
<dbReference type="GO" id="GO:0003677">
    <property type="term" value="F:DNA binding"/>
    <property type="evidence" value="ECO:0007669"/>
    <property type="project" value="UniProtKB-UniRule"/>
</dbReference>
<name>A0A1H2WPV3_THIRO</name>
<feature type="site" description="Cleavage; by autolysis" evidence="13">
    <location>
        <begin position="108"/>
        <end position="109"/>
    </location>
</feature>
<evidence type="ECO:0000256" key="14">
    <source>
        <dbReference type="RuleBase" id="RU003991"/>
    </source>
</evidence>
<evidence type="ECO:0000256" key="6">
    <source>
        <dbReference type="ARBA" id="ARBA00022801"/>
    </source>
</evidence>
<dbReference type="Pfam" id="PF00717">
    <property type="entry name" value="Peptidase_S24"/>
    <property type="match status" value="1"/>
</dbReference>
<evidence type="ECO:0000256" key="12">
    <source>
        <dbReference type="ARBA" id="ARBA00023236"/>
    </source>
</evidence>
<reference evidence="18" key="1">
    <citation type="submission" date="2016-10" db="EMBL/GenBank/DDBJ databases">
        <authorList>
            <person name="Varghese N."/>
            <person name="Submissions S."/>
        </authorList>
    </citation>
    <scope>NUCLEOTIDE SEQUENCE [LARGE SCALE GENOMIC DNA]</scope>
    <source>
        <strain evidence="18">DSM 217</strain>
    </source>
</reference>
<dbReference type="STRING" id="1058.SAMN05421783_10966"/>
<evidence type="ECO:0000256" key="10">
    <source>
        <dbReference type="ARBA" id="ARBA00023163"/>
    </source>
</evidence>
<evidence type="ECO:0000256" key="1">
    <source>
        <dbReference type="ARBA" id="ARBA00007484"/>
    </source>
</evidence>
<dbReference type="Pfam" id="PF01726">
    <property type="entry name" value="LexA_DNA_bind"/>
    <property type="match status" value="1"/>
</dbReference>
<keyword evidence="11 13" id="KW-0234">DNA repair</keyword>
<evidence type="ECO:0000256" key="11">
    <source>
        <dbReference type="ARBA" id="ARBA00023204"/>
    </source>
</evidence>
<comment type="function">
    <text evidence="13">Represses a number of genes involved in the response to DNA damage (SOS response), including recA and lexA. In the presence of single-stranded DNA, RecA interacts with LexA causing an autocatalytic cleavage which disrupts the DNA-binding part of LexA, leading to derepression of the SOS regulon and eventually DNA repair.</text>
</comment>
<evidence type="ECO:0000256" key="13">
    <source>
        <dbReference type="HAMAP-Rule" id="MF_00015"/>
    </source>
</evidence>
<dbReference type="Gene3D" id="2.10.109.10">
    <property type="entry name" value="Umud Fragment, subunit A"/>
    <property type="match status" value="1"/>
</dbReference>
<keyword evidence="7 13" id="KW-0068">Autocatalytic cleavage</keyword>
<dbReference type="InterPro" id="IPR036286">
    <property type="entry name" value="LexA/Signal_pep-like_sf"/>
</dbReference>
<dbReference type="InterPro" id="IPR006199">
    <property type="entry name" value="LexA_DNA-bd_dom"/>
</dbReference>
<evidence type="ECO:0000313" key="17">
    <source>
        <dbReference type="EMBL" id="SDW82662.1"/>
    </source>
</evidence>
<dbReference type="GO" id="GO:0006281">
    <property type="term" value="P:DNA repair"/>
    <property type="evidence" value="ECO:0007669"/>
    <property type="project" value="UniProtKB-UniRule"/>
</dbReference>
<dbReference type="GO" id="GO:0045892">
    <property type="term" value="P:negative regulation of DNA-templated transcription"/>
    <property type="evidence" value="ECO:0007669"/>
    <property type="project" value="UniProtKB-UniRule"/>
</dbReference>
<keyword evidence="6 13" id="KW-0378">Hydrolase</keyword>
<evidence type="ECO:0000259" key="16">
    <source>
        <dbReference type="Pfam" id="PF01726"/>
    </source>
</evidence>
<evidence type="ECO:0000256" key="7">
    <source>
        <dbReference type="ARBA" id="ARBA00022813"/>
    </source>
</evidence>